<protein>
    <submittedName>
        <fullName evidence="8">Acyl-CoA dehydrogenase domain protein</fullName>
    </submittedName>
</protein>
<name>A4XFD4_NOVAD</name>
<dbReference type="KEGG" id="nar:Saro_3786"/>
<evidence type="ECO:0000256" key="1">
    <source>
        <dbReference type="ARBA" id="ARBA00001974"/>
    </source>
</evidence>
<keyword evidence="8" id="KW-0614">Plasmid</keyword>
<reference evidence="8 9" key="1">
    <citation type="submission" date="2007-04" db="EMBL/GenBank/DDBJ databases">
        <title>Complete sequence of plasmid pNL2 of Novosphingobium aromaticivorans DSM 12444.</title>
        <authorList>
            <consortium name="US DOE Joint Genome Institute"/>
            <person name="Copeland A."/>
            <person name="Lucas S."/>
            <person name="Lapidus A."/>
            <person name="Barry K."/>
            <person name="Detter J.C."/>
            <person name="Glavina del Rio T."/>
            <person name="Hammon N."/>
            <person name="Israni S."/>
            <person name="Dalin E."/>
            <person name="Tice H."/>
            <person name="Pitluck S."/>
            <person name="Chertkov O."/>
            <person name="Han C."/>
            <person name="Thomson S."/>
            <person name="Schmutz J."/>
            <person name="Larimer F."/>
            <person name="Land M."/>
            <person name="Kyrpides N."/>
            <person name="Ivanova N."/>
            <person name="Fredrickson J."/>
            <person name="Romine M.F."/>
            <person name="Richardson P."/>
        </authorList>
    </citation>
    <scope>NUCLEOTIDE SEQUENCE [LARGE SCALE GENOMIC DNA]</scope>
    <source>
        <strain evidence="9">ATCC 700278 / DSM 12444 / CCUG 56034 / CIP 105152 / NBRC 16084 / F199</strain>
        <plasmid evidence="8 9">pNL2</plasmid>
    </source>
</reference>
<dbReference type="GO" id="GO:0050660">
    <property type="term" value="F:flavin adenine dinucleotide binding"/>
    <property type="evidence" value="ECO:0007669"/>
    <property type="project" value="InterPro"/>
</dbReference>
<dbReference type="Pfam" id="PF02771">
    <property type="entry name" value="Acyl-CoA_dh_N"/>
    <property type="match status" value="1"/>
</dbReference>
<comment type="similarity">
    <text evidence="2">Belongs to the acyl-CoA dehydrogenase family.</text>
</comment>
<evidence type="ECO:0000259" key="6">
    <source>
        <dbReference type="Pfam" id="PF00441"/>
    </source>
</evidence>
<organism evidence="8 9">
    <name type="scientific">Novosphingobium aromaticivorans (strain ATCC 700278 / DSM 12444 / CCUG 56034 / CIP 105152 / NBRC 16084 / F199)</name>
    <dbReference type="NCBI Taxonomy" id="279238"/>
    <lineage>
        <taxon>Bacteria</taxon>
        <taxon>Pseudomonadati</taxon>
        <taxon>Pseudomonadota</taxon>
        <taxon>Alphaproteobacteria</taxon>
        <taxon>Sphingomonadales</taxon>
        <taxon>Sphingomonadaceae</taxon>
        <taxon>Novosphingobium</taxon>
    </lineage>
</organism>
<dbReference type="SUPFAM" id="SSF56645">
    <property type="entry name" value="Acyl-CoA dehydrogenase NM domain-like"/>
    <property type="match status" value="1"/>
</dbReference>
<evidence type="ECO:0000256" key="2">
    <source>
        <dbReference type="ARBA" id="ARBA00009347"/>
    </source>
</evidence>
<feature type="domain" description="Acyl-CoA dehydrogenase/oxidase N-terminal" evidence="7">
    <location>
        <begin position="27"/>
        <end position="101"/>
    </location>
</feature>
<keyword evidence="4" id="KW-0274">FAD</keyword>
<evidence type="ECO:0000313" key="8">
    <source>
        <dbReference type="EMBL" id="ABP64645.1"/>
    </source>
</evidence>
<dbReference type="Gene3D" id="1.10.540.10">
    <property type="entry name" value="Acyl-CoA dehydrogenase/oxidase, N-terminal domain"/>
    <property type="match status" value="1"/>
</dbReference>
<evidence type="ECO:0000313" key="9">
    <source>
        <dbReference type="Proteomes" id="UP000009134"/>
    </source>
</evidence>
<dbReference type="PANTHER" id="PTHR43884:SF20">
    <property type="entry name" value="ACYL-COA DEHYDROGENASE FADE28"/>
    <property type="match status" value="1"/>
</dbReference>
<gene>
    <name evidence="8" type="ordered locus">Saro_3786</name>
</gene>
<evidence type="ECO:0000259" key="7">
    <source>
        <dbReference type="Pfam" id="PF02771"/>
    </source>
</evidence>
<dbReference type="SUPFAM" id="SSF47203">
    <property type="entry name" value="Acyl-CoA dehydrogenase C-terminal domain-like"/>
    <property type="match status" value="1"/>
</dbReference>
<dbReference type="GO" id="GO:0003995">
    <property type="term" value="F:acyl-CoA dehydrogenase activity"/>
    <property type="evidence" value="ECO:0007669"/>
    <property type="project" value="TreeGrafter"/>
</dbReference>
<feature type="domain" description="Acyl-CoA dehydrogenase/oxidase C-terminal" evidence="6">
    <location>
        <begin position="192"/>
        <end position="312"/>
    </location>
</feature>
<dbReference type="Gene3D" id="1.20.140.10">
    <property type="entry name" value="Butyryl-CoA Dehydrogenase, subunit A, domain 3"/>
    <property type="match status" value="1"/>
</dbReference>
<dbReference type="InterPro" id="IPR036250">
    <property type="entry name" value="AcylCo_DH-like_C"/>
</dbReference>
<keyword evidence="3" id="KW-0285">Flavoprotein</keyword>
<proteinExistence type="inferred from homology"/>
<comment type="cofactor">
    <cofactor evidence="1">
        <name>FAD</name>
        <dbReference type="ChEBI" id="CHEBI:57692"/>
    </cofactor>
</comment>
<dbReference type="InterPro" id="IPR009075">
    <property type="entry name" value="AcylCo_DH/oxidase_C"/>
</dbReference>
<geneLocation type="plasmid" evidence="8 9">
    <name>pNL2</name>
</geneLocation>
<dbReference type="InterPro" id="IPR013786">
    <property type="entry name" value="AcylCoA_DH/ox_N"/>
</dbReference>
<dbReference type="RefSeq" id="WP_011907027.1">
    <property type="nucleotide sequence ID" value="NC_009427.1"/>
</dbReference>
<sequence length="324" mass="33597">MAALDLPLDESRALLRDSILRLLADTPEPAWSDLAAKLGLAGLTVPESAGGFGGSIIDVALVMAELGPALAGADWLAHAAACRALALAAPAHPLLPRLASGEDRAALVIVDALPPAAPAHLIPGAAQADLLVLSDGRAVAACAAGSPGLERRERAMHDGTRTADLHFAGLRAQPVGALPQGFDLKSFLDAARCAEAVGIMQRLLEETALWLQERRQFGAPIATFQSLRHRLADMKMASMQAQALVEQAVIAADRGEAEADAALAAARIMVRDAARLVGEGAVQLHGAMGLTEELRLGARFKRLLAIAATLGSEADLIATFRAVA</sequence>
<dbReference type="Proteomes" id="UP000009134">
    <property type="component" value="Plasmid pNL2"/>
</dbReference>
<evidence type="ECO:0000256" key="4">
    <source>
        <dbReference type="ARBA" id="ARBA00022827"/>
    </source>
</evidence>
<dbReference type="EMBL" id="CP000677">
    <property type="protein sequence ID" value="ABP64645.1"/>
    <property type="molecule type" value="Genomic_DNA"/>
</dbReference>
<accession>A4XFD4</accession>
<dbReference type="InterPro" id="IPR037069">
    <property type="entry name" value="AcylCoA_DH/ox_N_sf"/>
</dbReference>
<dbReference type="Pfam" id="PF00441">
    <property type="entry name" value="Acyl-CoA_dh_1"/>
    <property type="match status" value="1"/>
</dbReference>
<keyword evidence="5" id="KW-0560">Oxidoreductase</keyword>
<evidence type="ECO:0000256" key="5">
    <source>
        <dbReference type="ARBA" id="ARBA00023002"/>
    </source>
</evidence>
<dbReference type="eggNOG" id="COG1960">
    <property type="taxonomic scope" value="Bacteria"/>
</dbReference>
<dbReference type="PANTHER" id="PTHR43884">
    <property type="entry name" value="ACYL-COA DEHYDROGENASE"/>
    <property type="match status" value="1"/>
</dbReference>
<dbReference type="InterPro" id="IPR009100">
    <property type="entry name" value="AcylCoA_DH/oxidase_NM_dom_sf"/>
</dbReference>
<dbReference type="AlphaFoldDB" id="A4XFD4"/>
<evidence type="ECO:0000256" key="3">
    <source>
        <dbReference type="ARBA" id="ARBA00022630"/>
    </source>
</evidence>
<dbReference type="HOGENOM" id="CLU_018204_5_2_5"/>
<keyword evidence="9" id="KW-1185">Reference proteome</keyword>